<evidence type="ECO:0000256" key="2">
    <source>
        <dbReference type="ARBA" id="ARBA00004413"/>
    </source>
</evidence>
<feature type="domain" description="Flagellar motor switch protein FliG middle" evidence="11">
    <location>
        <begin position="120"/>
        <end position="196"/>
    </location>
</feature>
<dbReference type="STRING" id="1069081.SAMN05660197_1078"/>
<dbReference type="RefSeq" id="WP_197685306.1">
    <property type="nucleotide sequence ID" value="NZ_AP026671.1"/>
</dbReference>
<dbReference type="GO" id="GO:0009425">
    <property type="term" value="C:bacterial-type flagellum basal body"/>
    <property type="evidence" value="ECO:0007669"/>
    <property type="project" value="UniProtKB-SubCell"/>
</dbReference>
<comment type="similarity">
    <text evidence="3">Belongs to the FliG family.</text>
</comment>
<evidence type="ECO:0000256" key="4">
    <source>
        <dbReference type="ARBA" id="ARBA00021870"/>
    </source>
</evidence>
<evidence type="ECO:0000256" key="3">
    <source>
        <dbReference type="ARBA" id="ARBA00010299"/>
    </source>
</evidence>
<dbReference type="InterPro" id="IPR028263">
    <property type="entry name" value="FliG_N"/>
</dbReference>
<sequence length="340" mass="38163">MAADDKKSVNGLQKAAILISSLPEEVTVHIFKRLKEHEIEKLIKTILSLETPSKEVLKSVLEEAYEHLKNISPVKIAPDHLKKILQEALPPELLEKLLSETFDEQEGKAIFKELEKLDAKMVANLIKDEHPQVIALILSQLKPSKAAEILQYIPKRVGVTNVQEEVIKRIASIEKISSQTLKVVANTLEEELLTIGAGNEETLSGIDVAAEIVNALPKDLQVELLEDVRKEDELLADNIEERMFKFEDIIKLDNKAIIEILKNIDKNDLMLALKGAPEDILNKFLSNMSKRAAEMFLEDMEVLGPVKKSDVEKAQKKVIEEIKNLINKGVIEFGAGEEYV</sequence>
<evidence type="ECO:0000256" key="6">
    <source>
        <dbReference type="ARBA" id="ARBA00022500"/>
    </source>
</evidence>
<dbReference type="AlphaFoldDB" id="A0A1W1WSU3"/>
<comment type="subcellular location">
    <subcellularLocation>
        <location evidence="1">Bacterial flagellum basal body</location>
    </subcellularLocation>
    <subcellularLocation>
        <location evidence="2">Cell membrane</location>
        <topology evidence="2">Peripheral membrane protein</topology>
        <orientation evidence="2">Cytoplasmic side</orientation>
    </subcellularLocation>
</comment>
<keyword evidence="5" id="KW-1003">Cell membrane</keyword>
<feature type="domain" description="Flagellar motor switch protein FliG N-terminal" evidence="12">
    <location>
        <begin position="10"/>
        <end position="106"/>
    </location>
</feature>
<dbReference type="InterPro" id="IPR000090">
    <property type="entry name" value="Flg_Motor_Flig"/>
</dbReference>
<evidence type="ECO:0000256" key="9">
    <source>
        <dbReference type="ARBA" id="ARBA00023143"/>
    </source>
</evidence>
<dbReference type="InterPro" id="IPR011002">
    <property type="entry name" value="FliG_a-hlx"/>
</dbReference>
<evidence type="ECO:0000313" key="14">
    <source>
        <dbReference type="Proteomes" id="UP000192602"/>
    </source>
</evidence>
<evidence type="ECO:0000256" key="7">
    <source>
        <dbReference type="ARBA" id="ARBA00022779"/>
    </source>
</evidence>
<keyword evidence="6" id="KW-0145">Chemotaxis</keyword>
<organism evidence="13 14">
    <name type="scientific">Nitratiruptor tergarcus DSM 16512</name>
    <dbReference type="NCBI Taxonomy" id="1069081"/>
    <lineage>
        <taxon>Bacteria</taxon>
        <taxon>Pseudomonadati</taxon>
        <taxon>Campylobacterota</taxon>
        <taxon>Epsilonproteobacteria</taxon>
        <taxon>Nautiliales</taxon>
        <taxon>Nitratiruptoraceae</taxon>
        <taxon>Nitratiruptor</taxon>
    </lineage>
</organism>
<dbReference type="GO" id="GO:0006935">
    <property type="term" value="P:chemotaxis"/>
    <property type="evidence" value="ECO:0007669"/>
    <property type="project" value="UniProtKB-KW"/>
</dbReference>
<name>A0A1W1WSU3_9BACT</name>
<dbReference type="EMBL" id="FWWZ01000001">
    <property type="protein sequence ID" value="SMC09272.1"/>
    <property type="molecule type" value="Genomic_DNA"/>
</dbReference>
<evidence type="ECO:0000256" key="8">
    <source>
        <dbReference type="ARBA" id="ARBA00023136"/>
    </source>
</evidence>
<evidence type="ECO:0000256" key="5">
    <source>
        <dbReference type="ARBA" id="ARBA00022475"/>
    </source>
</evidence>
<dbReference type="GO" id="GO:0071973">
    <property type="term" value="P:bacterial-type flagellum-dependent cell motility"/>
    <property type="evidence" value="ECO:0007669"/>
    <property type="project" value="InterPro"/>
</dbReference>
<dbReference type="Gene3D" id="1.10.220.30">
    <property type="match status" value="3"/>
</dbReference>
<dbReference type="Proteomes" id="UP000192602">
    <property type="component" value="Unassembled WGS sequence"/>
</dbReference>
<dbReference type="NCBIfam" id="TIGR00207">
    <property type="entry name" value="fliG"/>
    <property type="match status" value="1"/>
</dbReference>
<keyword evidence="7" id="KW-0283">Flagellar rotation</keyword>
<gene>
    <name evidence="13" type="ORF">SAMN05660197_1078</name>
</gene>
<evidence type="ECO:0000259" key="12">
    <source>
        <dbReference type="Pfam" id="PF14842"/>
    </source>
</evidence>
<evidence type="ECO:0000259" key="11">
    <source>
        <dbReference type="Pfam" id="PF14841"/>
    </source>
</evidence>
<keyword evidence="13" id="KW-0969">Cilium</keyword>
<protein>
    <recommendedName>
        <fullName evidence="4">Flagellar motor switch protein FliG</fullName>
    </recommendedName>
</protein>
<keyword evidence="13" id="KW-0966">Cell projection</keyword>
<evidence type="ECO:0000313" key="13">
    <source>
        <dbReference type="EMBL" id="SMC09272.1"/>
    </source>
</evidence>
<evidence type="ECO:0000259" key="10">
    <source>
        <dbReference type="Pfam" id="PF01706"/>
    </source>
</evidence>
<dbReference type="PRINTS" id="PR00954">
    <property type="entry name" value="FLGMOTORFLIG"/>
</dbReference>
<keyword evidence="9" id="KW-0975">Bacterial flagellum</keyword>
<dbReference type="PANTHER" id="PTHR30534">
    <property type="entry name" value="FLAGELLAR MOTOR SWITCH PROTEIN FLIG"/>
    <property type="match status" value="1"/>
</dbReference>
<dbReference type="InterPro" id="IPR032779">
    <property type="entry name" value="FliG_M"/>
</dbReference>
<dbReference type="SUPFAM" id="SSF48029">
    <property type="entry name" value="FliG"/>
    <property type="match status" value="2"/>
</dbReference>
<dbReference type="GO" id="GO:0005886">
    <property type="term" value="C:plasma membrane"/>
    <property type="evidence" value="ECO:0007669"/>
    <property type="project" value="UniProtKB-SubCell"/>
</dbReference>
<dbReference type="PANTHER" id="PTHR30534:SF0">
    <property type="entry name" value="FLAGELLAR MOTOR SWITCH PROTEIN FLIG"/>
    <property type="match status" value="1"/>
</dbReference>
<keyword evidence="8" id="KW-0472">Membrane</keyword>
<dbReference type="Pfam" id="PF01706">
    <property type="entry name" value="FliG_C"/>
    <property type="match status" value="1"/>
</dbReference>
<keyword evidence="13" id="KW-0282">Flagellum</keyword>
<dbReference type="Pfam" id="PF14841">
    <property type="entry name" value="FliG_M"/>
    <property type="match status" value="1"/>
</dbReference>
<dbReference type="PIRSF" id="PIRSF003161">
    <property type="entry name" value="FliG"/>
    <property type="match status" value="1"/>
</dbReference>
<dbReference type="GO" id="GO:0003774">
    <property type="term" value="F:cytoskeletal motor activity"/>
    <property type="evidence" value="ECO:0007669"/>
    <property type="project" value="InterPro"/>
</dbReference>
<keyword evidence="14" id="KW-1185">Reference proteome</keyword>
<accession>A0A1W1WSU3</accession>
<proteinExistence type="inferred from homology"/>
<evidence type="ECO:0000256" key="1">
    <source>
        <dbReference type="ARBA" id="ARBA00004117"/>
    </source>
</evidence>
<dbReference type="InterPro" id="IPR023087">
    <property type="entry name" value="Flg_Motor_Flig_C"/>
</dbReference>
<reference evidence="14" key="1">
    <citation type="submission" date="2017-04" db="EMBL/GenBank/DDBJ databases">
        <authorList>
            <person name="Varghese N."/>
            <person name="Submissions S."/>
        </authorList>
    </citation>
    <scope>NUCLEOTIDE SEQUENCE [LARGE SCALE GENOMIC DNA]</scope>
    <source>
        <strain evidence="14">DSM 16512</strain>
    </source>
</reference>
<dbReference type="Pfam" id="PF14842">
    <property type="entry name" value="FliG_N"/>
    <property type="match status" value="1"/>
</dbReference>
<feature type="domain" description="Flagellar motor switch protein FliG C-terminal" evidence="10">
    <location>
        <begin position="227"/>
        <end position="332"/>
    </location>
</feature>